<evidence type="ECO:0000313" key="2">
    <source>
        <dbReference type="Proteomes" id="UP000248291"/>
    </source>
</evidence>
<proteinExistence type="predicted"/>
<organism evidence="1 2">
    <name type="scientific">Pseudomonas syringae pv. actinidiae</name>
    <dbReference type="NCBI Taxonomy" id="103796"/>
    <lineage>
        <taxon>Bacteria</taxon>
        <taxon>Pseudomonadati</taxon>
        <taxon>Pseudomonadota</taxon>
        <taxon>Gammaproteobacteria</taxon>
        <taxon>Pseudomonadales</taxon>
        <taxon>Pseudomonadaceae</taxon>
        <taxon>Pseudomonas</taxon>
        <taxon>Pseudomonas syringae</taxon>
    </lineage>
</organism>
<comment type="caution">
    <text evidence="1">The sequence shown here is derived from an EMBL/GenBank/DDBJ whole genome shotgun (WGS) entry which is preliminary data.</text>
</comment>
<dbReference type="EMBL" id="BGKA01000256">
    <property type="protein sequence ID" value="GBH20269.1"/>
    <property type="molecule type" value="Genomic_DNA"/>
</dbReference>
<dbReference type="AlphaFoldDB" id="A0AAN4QBD2"/>
<reference evidence="1 2" key="1">
    <citation type="submission" date="2018-04" db="EMBL/GenBank/DDBJ databases">
        <title>Draft genome sequence of Pseudomonas syringae pv. actinidiae biovar 3 strains isolated from kiwifruit in Kagawa prefecture.</title>
        <authorList>
            <person name="Tabuchi M."/>
            <person name="Saito M."/>
            <person name="Fujiwara S."/>
            <person name="Sasa N."/>
            <person name="Akimitsu K."/>
            <person name="Gomi K."/>
            <person name="Konishi-Sugita S."/>
            <person name="Hamano K."/>
            <person name="Kataoka I."/>
        </authorList>
    </citation>
    <scope>NUCLEOTIDE SEQUENCE [LARGE SCALE GENOMIC DNA]</scope>
    <source>
        <strain evidence="1 2">MAFF212211</strain>
    </source>
</reference>
<name>A0AAN4QBD2_PSESF</name>
<accession>A0AAN4QBD2</accession>
<sequence>MARRSRGERWLAVARRRHLSQLALLTECVNVPVHNAEAVNLTICCLGSTSSLSQIWRSRLCRDSLIAI</sequence>
<dbReference type="Proteomes" id="UP000248291">
    <property type="component" value="Unassembled WGS sequence"/>
</dbReference>
<protein>
    <submittedName>
        <fullName evidence="1">Uncharacterized protein</fullName>
    </submittedName>
</protein>
<evidence type="ECO:0000313" key="1">
    <source>
        <dbReference type="EMBL" id="GBH20269.1"/>
    </source>
</evidence>
<gene>
    <name evidence="1" type="ORF">KPSA3_06293</name>
</gene>